<comment type="caution">
    <text evidence="1">The sequence shown here is derived from an EMBL/GenBank/DDBJ whole genome shotgun (WGS) entry which is preliminary data.</text>
</comment>
<dbReference type="Proteomes" id="UP001196413">
    <property type="component" value="Unassembled WGS sequence"/>
</dbReference>
<dbReference type="EMBL" id="JAHQIW010004523">
    <property type="protein sequence ID" value="KAJ1362718.1"/>
    <property type="molecule type" value="Genomic_DNA"/>
</dbReference>
<gene>
    <name evidence="1" type="ORF">KIN20_022378</name>
</gene>
<evidence type="ECO:0000313" key="2">
    <source>
        <dbReference type="Proteomes" id="UP001196413"/>
    </source>
</evidence>
<reference evidence="1" key="1">
    <citation type="submission" date="2021-06" db="EMBL/GenBank/DDBJ databases">
        <title>Parelaphostrongylus tenuis whole genome reference sequence.</title>
        <authorList>
            <person name="Garwood T.J."/>
            <person name="Larsen P.A."/>
            <person name="Fountain-Jones N.M."/>
            <person name="Garbe J.R."/>
            <person name="Macchietto M.G."/>
            <person name="Kania S.A."/>
            <person name="Gerhold R.W."/>
            <person name="Richards J.E."/>
            <person name="Wolf T.M."/>
        </authorList>
    </citation>
    <scope>NUCLEOTIDE SEQUENCE</scope>
    <source>
        <strain evidence="1">MNPRO001-30</strain>
        <tissue evidence="1">Meninges</tissue>
    </source>
</reference>
<keyword evidence="2" id="KW-1185">Reference proteome</keyword>
<name>A0AAD5MVE6_PARTN</name>
<dbReference type="AlphaFoldDB" id="A0AAD5MVE6"/>
<organism evidence="1 2">
    <name type="scientific">Parelaphostrongylus tenuis</name>
    <name type="common">Meningeal worm</name>
    <dbReference type="NCBI Taxonomy" id="148309"/>
    <lineage>
        <taxon>Eukaryota</taxon>
        <taxon>Metazoa</taxon>
        <taxon>Ecdysozoa</taxon>
        <taxon>Nematoda</taxon>
        <taxon>Chromadorea</taxon>
        <taxon>Rhabditida</taxon>
        <taxon>Rhabditina</taxon>
        <taxon>Rhabditomorpha</taxon>
        <taxon>Strongyloidea</taxon>
        <taxon>Metastrongylidae</taxon>
        <taxon>Parelaphostrongylus</taxon>
    </lineage>
</organism>
<evidence type="ECO:0000313" key="1">
    <source>
        <dbReference type="EMBL" id="KAJ1362718.1"/>
    </source>
</evidence>
<accession>A0AAD5MVE6</accession>
<protein>
    <submittedName>
        <fullName evidence="1">Uncharacterized protein</fullName>
    </submittedName>
</protein>
<proteinExistence type="predicted"/>
<sequence>MEDTEDYMLKFRGPSFNAMIEFAAMKKHSLIQEVEVRTPSELSAIVIGMSVYEVLRDMPECNILINAMDVVKRKQSRLMDKEKIFQWMDENLPSRV</sequence>